<dbReference type="EMBL" id="BK032562">
    <property type="protein sequence ID" value="DAF47961.1"/>
    <property type="molecule type" value="Genomic_DNA"/>
</dbReference>
<dbReference type="InterPro" id="IPR027417">
    <property type="entry name" value="P-loop_NTPase"/>
</dbReference>
<dbReference type="Gene3D" id="3.40.50.300">
    <property type="entry name" value="P-loop containing nucleotide triphosphate hydrolases"/>
    <property type="match status" value="1"/>
</dbReference>
<organism evidence="1">
    <name type="scientific">Siphoviridae sp. ctgaY24</name>
    <dbReference type="NCBI Taxonomy" id="2827911"/>
    <lineage>
        <taxon>Viruses</taxon>
        <taxon>Duplodnaviria</taxon>
        <taxon>Heunggongvirae</taxon>
        <taxon>Uroviricota</taxon>
        <taxon>Caudoviricetes</taxon>
    </lineage>
</organism>
<protein>
    <submittedName>
        <fullName evidence="1">Terminase large subunit</fullName>
    </submittedName>
</protein>
<proteinExistence type="predicted"/>
<evidence type="ECO:0000313" key="1">
    <source>
        <dbReference type="EMBL" id="DAF47961.1"/>
    </source>
</evidence>
<name>A0A8S5SAG8_9CAUD</name>
<sequence length="551" mass="62995">MNWQRIKDFEKNSDSVFGKNLHNYYTFISWAKWYPDLLLDLMKPETGGLNLHLDQRIFLRCDVRFMSMYGTFSRGYGKTFDEVLAMVVVAMLFPNIELALSAQTKENAADLLKSKWNEIAKLYPLLKDEIREARFSKGNAYIEFKNDATIDAIANAQSTKGQRRRRLKIEESALLNNALFQDALEPVVEVPRLTVGRLAIVDPMELNQQIHFFTTAGFRGSDEYQRSISMLDDMENLKGKIVLGSNWQLPCWYGRGSNKSKILSKKKNSSVVAFAQNYEQEWVGCADGALVNINKLMNCRTLTEAVLQNPDPEQEYYMGVDVARSQKTSNNQSSIAVVRVIRSKDKGRIIYIDVVNIINIPNVLNFNAQAAIIKKVQKLYMAKVVVLDANGLGVGLADELLKDTIDNSTGKDLGCWDTINDDNVPEVPNSPQILYNMKAQTWQNEIVSTFIDMVDSGKLRLLEKRQDNDFTDNEWDSFDDKVRPFIETDAFIEEAANLKMKHLNNGNITIEQVVKKVNKDRVSALIYVLWYVNKYAQDINNDEYDYCCLFN</sequence>
<accession>A0A8S5SAG8</accession>
<dbReference type="Gene3D" id="3.30.420.240">
    <property type="match status" value="1"/>
</dbReference>
<reference evidence="1" key="1">
    <citation type="journal article" date="2021" name="Proc. Natl. Acad. Sci. U.S.A.">
        <title>A Catalog of Tens of Thousands of Viruses from Human Metagenomes Reveals Hidden Associations with Chronic Diseases.</title>
        <authorList>
            <person name="Tisza M.J."/>
            <person name="Buck C.B."/>
        </authorList>
    </citation>
    <scope>NUCLEOTIDE SEQUENCE</scope>
    <source>
        <strain evidence="1">CtgaY24</strain>
    </source>
</reference>